<dbReference type="InterPro" id="IPR036971">
    <property type="entry name" value="PDEase_catalytic_dom_sf"/>
</dbReference>
<dbReference type="SUPFAM" id="SSF55781">
    <property type="entry name" value="GAF domain-like"/>
    <property type="match status" value="2"/>
</dbReference>
<dbReference type="Gene3D" id="1.10.1300.10">
    <property type="entry name" value="3'5'-cyclic nucleotide phosphodiesterase, catalytic domain"/>
    <property type="match status" value="2"/>
</dbReference>
<feature type="region of interest" description="Disordered" evidence="3">
    <location>
        <begin position="877"/>
        <end position="966"/>
    </location>
</feature>
<evidence type="ECO:0000259" key="4">
    <source>
        <dbReference type="PROSITE" id="PS51845"/>
    </source>
</evidence>
<dbReference type="Gene3D" id="3.30.450.40">
    <property type="match status" value="2"/>
</dbReference>
<keyword evidence="2" id="KW-0378">Hydrolase</keyword>
<dbReference type="GO" id="GO:0007165">
    <property type="term" value="P:signal transduction"/>
    <property type="evidence" value="ECO:0007669"/>
    <property type="project" value="InterPro"/>
</dbReference>
<feature type="compositionally biased region" description="Polar residues" evidence="3">
    <location>
        <begin position="150"/>
        <end position="165"/>
    </location>
</feature>
<dbReference type="InterPro" id="IPR002073">
    <property type="entry name" value="PDEase_catalytic_dom"/>
</dbReference>
<feature type="domain" description="PDEase" evidence="4">
    <location>
        <begin position="575"/>
        <end position="686"/>
    </location>
</feature>
<organism evidence="5 6">
    <name type="scientific">Physocladia obscura</name>
    <dbReference type="NCBI Taxonomy" id="109957"/>
    <lineage>
        <taxon>Eukaryota</taxon>
        <taxon>Fungi</taxon>
        <taxon>Fungi incertae sedis</taxon>
        <taxon>Chytridiomycota</taxon>
        <taxon>Chytridiomycota incertae sedis</taxon>
        <taxon>Chytridiomycetes</taxon>
        <taxon>Chytridiales</taxon>
        <taxon>Chytriomycetaceae</taxon>
        <taxon>Physocladia</taxon>
    </lineage>
</organism>
<dbReference type="PANTHER" id="PTHR11347">
    <property type="entry name" value="CYCLIC NUCLEOTIDE PHOSPHODIESTERASE"/>
    <property type="match status" value="1"/>
</dbReference>
<dbReference type="AlphaFoldDB" id="A0AAD5TCD9"/>
<sequence length="1127" mass="126186">MCNSLDHEIIPTLLELYGHRSAFLCGFEQLRKGFKKLMKKSELIRGYIDLYVQLRKFGENSAMITEESVRDWLKANPKVGPKLLAEIVLGQPAGQTALPDIGPLESTDTPLSKIIVLESTSEQRLNKSYTFAEQSNDALFLKSDIPQSVYSSPAKTDSSPTNNQPKDNDDSESETWAVPDSEANNELYSTAWDILPDYNQVEMAFQIIQNHSNFGPTEISVHSSDSQVFSGHKSSFREGAASHNEDDADEEERNVANIRLKIGTGIAGYVALTGKGLNIRNAYEDPRFDRSQDLKTGFKTKSILCLPIFGGPPTQNNKNGKLLGVASLINKIHSLEEQEQFPDEFSFTDTDVSVFRNFLQTVGIAIHNSILYEKLKQKEIIASVESKKSEYLLEVARSVSGQESVSNLFKRIIRHAQDLTMADRAILSLVNKDTGKLEMIFDSENLNSGSVCVPMKSTCVSAAVMENKFHILIEDLHSDTRFESEIDANSDYISKTILASPIFGPEQQIVGVTKVINKIKKGKVIQFTNDDVKIMHEFSIFVGLALHKALMYQSLEKERERLAITMEIMSYHATARLDEASYFAELIAENHLSIEEISKPDFDPHIYDFTDNNLPIIVYKMFEALGFRDRYKIPQDKLARYVLTVRKNYRGVHYHNFTHATSVAHAIFYLAKMGILEDNGFSEIEIYAITMTILNAPGHNILEAMPSENYKTCIEVIEKAILATDLALFFKIKKAASELAQARNYNKNLQAHKEILLSICLTCSDLSAMSKKWENSRRTADAVYSEFFSQGEQEKKLGLPFSAEIMNRENESQIPRMQVDFYKHIVLPAFDIFHGIVGSKSDKLLIEVNNNAKNWADLAGSGMNYIPSKNVTAGAGNSSFANDGSQDEDEEDLTTTLITPSKNNRRVAPNRKRNGGKKSSRTVIDSAQTAVLGGSGGAGGGIGVNLEDIGGSPRKEKHKRKDSNDRQDTVVVTINPDESYSPFHLAEKSSFNLSRLSSRQVRNLDRVTRAKYFAYEKPAAEIVQNIDESSARAKIWSKQQHRRLAEQYNCLRILLARKRGGGHYASQAEENLALINAQKATDRMKEKFKNMALAREAELAFLVEGQPNSIDAIGLKEYLTIKPKARI</sequence>
<dbReference type="SUPFAM" id="SSF109604">
    <property type="entry name" value="HD-domain/PDEase-like"/>
    <property type="match status" value="1"/>
</dbReference>
<protein>
    <recommendedName>
        <fullName evidence="4">PDEase domain-containing protein</fullName>
    </recommendedName>
</protein>
<proteinExistence type="predicted"/>
<dbReference type="InterPro" id="IPR029016">
    <property type="entry name" value="GAF-like_dom_sf"/>
</dbReference>
<dbReference type="SMART" id="SM00065">
    <property type="entry name" value="GAF"/>
    <property type="match status" value="2"/>
</dbReference>
<dbReference type="InterPro" id="IPR003018">
    <property type="entry name" value="GAF"/>
</dbReference>
<feature type="region of interest" description="Disordered" evidence="3">
    <location>
        <begin position="150"/>
        <end position="177"/>
    </location>
</feature>
<dbReference type="GO" id="GO:0046872">
    <property type="term" value="F:metal ion binding"/>
    <property type="evidence" value="ECO:0007669"/>
    <property type="project" value="UniProtKB-KW"/>
</dbReference>
<evidence type="ECO:0000256" key="2">
    <source>
        <dbReference type="ARBA" id="ARBA00022801"/>
    </source>
</evidence>
<feature type="region of interest" description="Disordered" evidence="3">
    <location>
        <begin position="230"/>
        <end position="252"/>
    </location>
</feature>
<keyword evidence="1" id="KW-0479">Metal-binding</keyword>
<feature type="compositionally biased region" description="Gly residues" evidence="3">
    <location>
        <begin position="933"/>
        <end position="943"/>
    </location>
</feature>
<dbReference type="GO" id="GO:0004114">
    <property type="term" value="F:3',5'-cyclic-nucleotide phosphodiesterase activity"/>
    <property type="evidence" value="ECO:0007669"/>
    <property type="project" value="InterPro"/>
</dbReference>
<dbReference type="EMBL" id="JADGJH010000020">
    <property type="protein sequence ID" value="KAJ3142019.1"/>
    <property type="molecule type" value="Genomic_DNA"/>
</dbReference>
<dbReference type="Pfam" id="PF00233">
    <property type="entry name" value="PDEase_I"/>
    <property type="match status" value="1"/>
</dbReference>
<feature type="domain" description="PDEase" evidence="4">
    <location>
        <begin position="688"/>
        <end position="862"/>
    </location>
</feature>
<comment type="caution">
    <text evidence="5">The sequence shown here is derived from an EMBL/GenBank/DDBJ whole genome shotgun (WGS) entry which is preliminary data.</text>
</comment>
<feature type="compositionally biased region" description="Basic residues" evidence="3">
    <location>
        <begin position="903"/>
        <end position="920"/>
    </location>
</feature>
<dbReference type="Proteomes" id="UP001211907">
    <property type="component" value="Unassembled WGS sequence"/>
</dbReference>
<name>A0AAD5TCD9_9FUNG</name>
<reference evidence="5" key="1">
    <citation type="submission" date="2020-05" db="EMBL/GenBank/DDBJ databases">
        <title>Phylogenomic resolution of chytrid fungi.</title>
        <authorList>
            <person name="Stajich J.E."/>
            <person name="Amses K."/>
            <person name="Simmons R."/>
            <person name="Seto K."/>
            <person name="Myers J."/>
            <person name="Bonds A."/>
            <person name="Quandt C.A."/>
            <person name="Barry K."/>
            <person name="Liu P."/>
            <person name="Grigoriev I."/>
            <person name="Longcore J.E."/>
            <person name="James T.Y."/>
        </authorList>
    </citation>
    <scope>NUCLEOTIDE SEQUENCE</scope>
    <source>
        <strain evidence="5">JEL0513</strain>
    </source>
</reference>
<evidence type="ECO:0000313" key="6">
    <source>
        <dbReference type="Proteomes" id="UP001211907"/>
    </source>
</evidence>
<evidence type="ECO:0000256" key="1">
    <source>
        <dbReference type="ARBA" id="ARBA00022723"/>
    </source>
</evidence>
<evidence type="ECO:0000313" key="5">
    <source>
        <dbReference type="EMBL" id="KAJ3142019.1"/>
    </source>
</evidence>
<evidence type="ECO:0000256" key="3">
    <source>
        <dbReference type="SAM" id="MobiDB-lite"/>
    </source>
</evidence>
<accession>A0AAD5TCD9</accession>
<keyword evidence="6" id="KW-1185">Reference proteome</keyword>
<gene>
    <name evidence="5" type="ORF">HK100_003882</name>
</gene>
<dbReference type="PROSITE" id="PS51845">
    <property type="entry name" value="PDEASE_I_2"/>
    <property type="match status" value="2"/>
</dbReference>
<dbReference type="Pfam" id="PF01590">
    <property type="entry name" value="GAF"/>
    <property type="match status" value="2"/>
</dbReference>